<evidence type="ECO:0000313" key="3">
    <source>
        <dbReference type="Proteomes" id="UP000011083"/>
    </source>
</evidence>
<feature type="region of interest" description="Disordered" evidence="1">
    <location>
        <begin position="416"/>
        <end position="486"/>
    </location>
</feature>
<feature type="compositionally biased region" description="Basic and acidic residues" evidence="1">
    <location>
        <begin position="416"/>
        <end position="431"/>
    </location>
</feature>
<dbReference type="OrthoDB" id="5426707at2759"/>
<sequence>MSNLNRTTINTAAPVVPNPVVHTQATPLAGGMQNLSLKDKVVHEAERVINHAPIVEKQIVNERPVEVRREHHVQPIVHETEHRIQPIIKTQATTEQPIIEKDRNVMQAPIIERAALPAGLEAVERAGPEGILHKAKLEKQVVVEHPVEVRREHHVQPIIHEREHRIQPIIKTEATTERPVIEQDRNVMHAPIVERAALPAGLEAVERAGAEGIVHRAKLEKDVVVEHPVQVKHERHIQPIIHEREHHIQPVVKTEVTAQQTHLRTEKNVMLQPIVERAALPAGLEAVERGGAEGVIHRAKLEKEVIIEHPVQVKHERHIQPIIHEREHHIQPIVKTEVTAARPVIEQEREVLLPPIIEPTVLVSGPRLNALPANTVVNTATTGLAAERGLAHTHKHGADVHAHKHADIRDQKLAHTHKHGADVHSHKHADVSDSTAHHHAGVGQKLKGALKEVQGTITRNPAKKEEGKMLMHGTDSTATSSARTGI</sequence>
<dbReference type="RefSeq" id="XP_004339365.1">
    <property type="nucleotide sequence ID" value="XM_004339317.1"/>
</dbReference>
<proteinExistence type="predicted"/>
<dbReference type="AlphaFoldDB" id="L8GWN1"/>
<dbReference type="Proteomes" id="UP000011083">
    <property type="component" value="Unassembled WGS sequence"/>
</dbReference>
<accession>L8GWN1</accession>
<keyword evidence="3" id="KW-1185">Reference proteome</keyword>
<dbReference type="VEuPathDB" id="AmoebaDB:ACA1_060900"/>
<name>L8GWN1_ACACF</name>
<reference evidence="2 3" key="1">
    <citation type="journal article" date="2013" name="Genome Biol.">
        <title>Genome of Acanthamoeba castellanii highlights extensive lateral gene transfer and early evolution of tyrosine kinase signaling.</title>
        <authorList>
            <person name="Clarke M."/>
            <person name="Lohan A.J."/>
            <person name="Liu B."/>
            <person name="Lagkouvardos I."/>
            <person name="Roy S."/>
            <person name="Zafar N."/>
            <person name="Bertelli C."/>
            <person name="Schilde C."/>
            <person name="Kianianmomeni A."/>
            <person name="Burglin T.R."/>
            <person name="Frech C."/>
            <person name="Turcotte B."/>
            <person name="Kopec K.O."/>
            <person name="Synnott J.M."/>
            <person name="Choo C."/>
            <person name="Paponov I."/>
            <person name="Finkler A."/>
            <person name="Soon Heng Tan C."/>
            <person name="Hutchins A.P."/>
            <person name="Weinmeier T."/>
            <person name="Rattei T."/>
            <person name="Chu J.S."/>
            <person name="Gimenez G."/>
            <person name="Irimia M."/>
            <person name="Rigden D.J."/>
            <person name="Fitzpatrick D.A."/>
            <person name="Lorenzo-Morales J."/>
            <person name="Bateman A."/>
            <person name="Chiu C.H."/>
            <person name="Tang P."/>
            <person name="Hegemann P."/>
            <person name="Fromm H."/>
            <person name="Raoult D."/>
            <person name="Greub G."/>
            <person name="Miranda-Saavedra D."/>
            <person name="Chen N."/>
            <person name="Nash P."/>
            <person name="Ginger M.L."/>
            <person name="Horn M."/>
            <person name="Schaap P."/>
            <person name="Caler L."/>
            <person name="Loftus B."/>
        </authorList>
    </citation>
    <scope>NUCLEOTIDE SEQUENCE [LARGE SCALE GENOMIC DNA]</scope>
    <source>
        <strain evidence="2 3">Neff</strain>
    </source>
</reference>
<evidence type="ECO:0000256" key="1">
    <source>
        <dbReference type="SAM" id="MobiDB-lite"/>
    </source>
</evidence>
<dbReference type="KEGG" id="acan:ACA1_060900"/>
<dbReference type="EMBL" id="KB007974">
    <property type="protein sequence ID" value="ELR17352.1"/>
    <property type="molecule type" value="Genomic_DNA"/>
</dbReference>
<organism evidence="2 3">
    <name type="scientific">Acanthamoeba castellanii (strain ATCC 30010 / Neff)</name>
    <dbReference type="NCBI Taxonomy" id="1257118"/>
    <lineage>
        <taxon>Eukaryota</taxon>
        <taxon>Amoebozoa</taxon>
        <taxon>Discosea</taxon>
        <taxon>Longamoebia</taxon>
        <taxon>Centramoebida</taxon>
        <taxon>Acanthamoebidae</taxon>
        <taxon>Acanthamoeba</taxon>
    </lineage>
</organism>
<feature type="compositionally biased region" description="Polar residues" evidence="1">
    <location>
        <begin position="474"/>
        <end position="486"/>
    </location>
</feature>
<evidence type="ECO:0000313" key="2">
    <source>
        <dbReference type="EMBL" id="ELR17352.1"/>
    </source>
</evidence>
<dbReference type="GeneID" id="14918271"/>
<gene>
    <name evidence="2" type="ORF">ACA1_060900</name>
</gene>
<protein>
    <submittedName>
        <fullName evidence="2">Uncharacterized protein</fullName>
    </submittedName>
</protein>